<comment type="caution">
    <text evidence="2">The sequence shown here is derived from an EMBL/GenBank/DDBJ whole genome shotgun (WGS) entry which is preliminary data.</text>
</comment>
<dbReference type="OrthoDB" id="264696at2759"/>
<gene>
    <name evidence="2" type="ORF">C3747_18g114</name>
</gene>
<protein>
    <submittedName>
        <fullName evidence="2">Uncharacterized protein</fullName>
    </submittedName>
</protein>
<dbReference type="VEuPathDB" id="TriTrypDB:TcCL_NonESM06881"/>
<evidence type="ECO:0000313" key="3">
    <source>
        <dbReference type="Proteomes" id="UP000246078"/>
    </source>
</evidence>
<evidence type="ECO:0000256" key="1">
    <source>
        <dbReference type="SAM" id="MobiDB-lite"/>
    </source>
</evidence>
<sequence>MTAAPQLTSSLDVLRPQLKGVRAEHGALVSLRDAPAFEMVMRLNQRYKGKLVTAIMTQSSAHDASKSDDDVQRNLNEANCSTMNFVRASEEKRLVFVPEAYEAFLGNEMQKWLDPFYGRNEANKSKRSRAERDMLSSDDEEFTGDGMEDDEYSSFSE</sequence>
<proteinExistence type="predicted"/>
<dbReference type="VEuPathDB" id="TriTrypDB:BCY84_18668"/>
<accession>A0A2V2X9Q8</accession>
<reference evidence="2 3" key="1">
    <citation type="journal article" date="2018" name="Microb. Genom.">
        <title>Expanding an expanded genome: long-read sequencing of Trypanosoma cruzi.</title>
        <authorList>
            <person name="Berna L."/>
            <person name="Rodriguez M."/>
            <person name="Chiribao M.L."/>
            <person name="Parodi-Talice A."/>
            <person name="Pita S."/>
            <person name="Rijo G."/>
            <person name="Alvarez-Valin F."/>
            <person name="Robello C."/>
        </authorList>
    </citation>
    <scope>NUCLEOTIDE SEQUENCE [LARGE SCALE GENOMIC DNA]</scope>
    <source>
        <strain evidence="2 3">TCC</strain>
    </source>
</reference>
<feature type="compositionally biased region" description="Basic and acidic residues" evidence="1">
    <location>
        <begin position="123"/>
        <end position="135"/>
    </location>
</feature>
<dbReference type="AlphaFoldDB" id="A0A2V2X9Q8"/>
<feature type="region of interest" description="Disordered" evidence="1">
    <location>
        <begin position="123"/>
        <end position="157"/>
    </location>
</feature>
<evidence type="ECO:0000313" key="2">
    <source>
        <dbReference type="EMBL" id="PWV17491.1"/>
    </source>
</evidence>
<dbReference type="Proteomes" id="UP000246078">
    <property type="component" value="Unassembled WGS sequence"/>
</dbReference>
<dbReference type="VEuPathDB" id="TriTrypDB:TcBrA4_0084980"/>
<organism evidence="2 3">
    <name type="scientific">Trypanosoma cruzi</name>
    <dbReference type="NCBI Taxonomy" id="5693"/>
    <lineage>
        <taxon>Eukaryota</taxon>
        <taxon>Discoba</taxon>
        <taxon>Euglenozoa</taxon>
        <taxon>Kinetoplastea</taxon>
        <taxon>Metakinetoplastina</taxon>
        <taxon>Trypanosomatida</taxon>
        <taxon>Trypanosomatidae</taxon>
        <taxon>Trypanosoma</taxon>
        <taxon>Schizotrypanum</taxon>
    </lineage>
</organism>
<dbReference type="EMBL" id="PRFC01000018">
    <property type="protein sequence ID" value="PWV17491.1"/>
    <property type="molecule type" value="Genomic_DNA"/>
</dbReference>
<name>A0A2V2X9Q8_TRYCR</name>
<dbReference type="SMR" id="A0A2V2X9Q8"/>
<dbReference type="VEuPathDB" id="TriTrypDB:TcCLB.511283.50"/>
<dbReference type="VEuPathDB" id="TriTrypDB:C3747_18g114"/>
<dbReference type="OMA" id="QMLFINE"/>
<dbReference type="VEuPathDB" id="TriTrypDB:TcG_08700"/>
<feature type="compositionally biased region" description="Acidic residues" evidence="1">
    <location>
        <begin position="136"/>
        <end position="157"/>
    </location>
</feature>